<dbReference type="InterPro" id="IPR000524">
    <property type="entry name" value="Tscrpt_reg_HTH_GntR"/>
</dbReference>
<dbReference type="EMBL" id="VDCQ01000009">
    <property type="protein sequence ID" value="TNJ66638.1"/>
    <property type="molecule type" value="Genomic_DNA"/>
</dbReference>
<evidence type="ECO:0000256" key="2">
    <source>
        <dbReference type="ARBA" id="ARBA00022729"/>
    </source>
</evidence>
<keyword evidence="2" id="KW-0732">Signal</keyword>
<dbReference type="InterPro" id="IPR036388">
    <property type="entry name" value="WH-like_DNA-bd_sf"/>
</dbReference>
<dbReference type="Gene3D" id="1.10.10.10">
    <property type="entry name" value="Winged helix-like DNA-binding domain superfamily/Winged helix DNA-binding domain"/>
    <property type="match status" value="1"/>
</dbReference>
<keyword evidence="5" id="KW-0472">Membrane</keyword>
<evidence type="ECO:0000313" key="11">
    <source>
        <dbReference type="Proteomes" id="UP000307943"/>
    </source>
</evidence>
<proteinExistence type="predicted"/>
<dbReference type="PANTHER" id="PTHR43649:SF33">
    <property type="entry name" value="POLYGALACTURONAN_RHAMNOGALACTURONAN-BINDING PROTEIN YTCQ"/>
    <property type="match status" value="1"/>
</dbReference>
<organism evidence="10 11">
    <name type="scientific">Paenibacillus hemerocallicola</name>
    <dbReference type="NCBI Taxonomy" id="1172614"/>
    <lineage>
        <taxon>Bacteria</taxon>
        <taxon>Bacillati</taxon>
        <taxon>Bacillota</taxon>
        <taxon>Bacilli</taxon>
        <taxon>Bacillales</taxon>
        <taxon>Paenibacillaceae</taxon>
        <taxon>Paenibacillus</taxon>
    </lineage>
</organism>
<dbReference type="GO" id="GO:0003700">
    <property type="term" value="F:DNA-binding transcription factor activity"/>
    <property type="evidence" value="ECO:0007669"/>
    <property type="project" value="InterPro"/>
</dbReference>
<protein>
    <submittedName>
        <fullName evidence="10">Extracellular solute-binding protein</fullName>
    </submittedName>
</protein>
<dbReference type="Pfam" id="PF00392">
    <property type="entry name" value="GntR"/>
    <property type="match status" value="1"/>
</dbReference>
<dbReference type="InterPro" id="IPR036390">
    <property type="entry name" value="WH_DNA-bd_sf"/>
</dbReference>
<accession>A0A5C4TC39</accession>
<dbReference type="PANTHER" id="PTHR43649">
    <property type="entry name" value="ARABINOSE-BINDING PROTEIN-RELATED"/>
    <property type="match status" value="1"/>
</dbReference>
<dbReference type="OrthoDB" id="9782846at2"/>
<feature type="domain" description="HTH gntR-type" evidence="9">
    <location>
        <begin position="11"/>
        <end position="79"/>
    </location>
</feature>
<dbReference type="Proteomes" id="UP000307943">
    <property type="component" value="Unassembled WGS sequence"/>
</dbReference>
<reference evidence="10 11" key="1">
    <citation type="submission" date="2019-05" db="EMBL/GenBank/DDBJ databases">
        <title>We sequenced the genome of Paenibacillus hemerocallicola KCTC 33185 for further insight into its adaptation and study the phylogeny of Paenibacillus.</title>
        <authorList>
            <person name="Narsing Rao M.P."/>
        </authorList>
    </citation>
    <scope>NUCLEOTIDE SEQUENCE [LARGE SCALE GENOMIC DNA]</scope>
    <source>
        <strain evidence="10 11">KCTC 33185</strain>
    </source>
</reference>
<comment type="caution">
    <text evidence="10">The sequence shown here is derived from an EMBL/GenBank/DDBJ whole genome shotgun (WGS) entry which is preliminary data.</text>
</comment>
<keyword evidence="7" id="KW-0804">Transcription</keyword>
<dbReference type="SUPFAM" id="SSF53850">
    <property type="entry name" value="Periplasmic binding protein-like II"/>
    <property type="match status" value="1"/>
</dbReference>
<keyword evidence="1" id="KW-1003">Cell membrane</keyword>
<evidence type="ECO:0000259" key="9">
    <source>
        <dbReference type="PROSITE" id="PS50949"/>
    </source>
</evidence>
<dbReference type="AlphaFoldDB" id="A0A5C4TC39"/>
<evidence type="ECO:0000256" key="6">
    <source>
        <dbReference type="ARBA" id="ARBA00023139"/>
    </source>
</evidence>
<evidence type="ECO:0000256" key="5">
    <source>
        <dbReference type="ARBA" id="ARBA00023136"/>
    </source>
</evidence>
<gene>
    <name evidence="10" type="ORF">FE784_08710</name>
</gene>
<evidence type="ECO:0000256" key="3">
    <source>
        <dbReference type="ARBA" id="ARBA00023015"/>
    </source>
</evidence>
<name>A0A5C4TC39_9BACL</name>
<dbReference type="PROSITE" id="PS50949">
    <property type="entry name" value="HTH_GNTR"/>
    <property type="match status" value="1"/>
</dbReference>
<keyword evidence="8" id="KW-0449">Lipoprotein</keyword>
<evidence type="ECO:0000256" key="7">
    <source>
        <dbReference type="ARBA" id="ARBA00023163"/>
    </source>
</evidence>
<dbReference type="SUPFAM" id="SSF46785">
    <property type="entry name" value="Winged helix' DNA-binding domain"/>
    <property type="match status" value="1"/>
</dbReference>
<dbReference type="CDD" id="cd07377">
    <property type="entry name" value="WHTH_GntR"/>
    <property type="match status" value="1"/>
</dbReference>
<dbReference type="RefSeq" id="WP_139601757.1">
    <property type="nucleotide sequence ID" value="NZ_VDCQ01000009.1"/>
</dbReference>
<evidence type="ECO:0000256" key="1">
    <source>
        <dbReference type="ARBA" id="ARBA00022475"/>
    </source>
</evidence>
<evidence type="ECO:0000256" key="4">
    <source>
        <dbReference type="ARBA" id="ARBA00023125"/>
    </source>
</evidence>
<dbReference type="SMART" id="SM00345">
    <property type="entry name" value="HTH_GNTR"/>
    <property type="match status" value="1"/>
</dbReference>
<sequence>MRHRPTKEQFNRQLEQMVLELRSEIINGQYAPGDCLPSEKALVTRFGMSNNSIRTGLEQLVREGWIEKIPRVGNRVAAGRPPVKLKLLCNLIAIRNLNLRPLLDMFHRKYPWITAEIAQVTGIDGFFDQAGHIPGDLILLENNQYWQMANRGLEHELEKLEEKPELYPQVTKLFVTKDGLLLQPLIFSPIVLCYNRAHFRECGLLEPDGSWTWDDLMRHAEKLSDGKSRYGFCFHIPSDNRWPVFLLQSMERFEWDGAELKNLRGSKLLESMKICKRIIHNRKAFPLYLSESNDDIDRMFMEGKVSMTLNSYIGLNGWSDSDIEYDISPVPFIHELRTLAIALGAGISRNTRHKEEAMLLIDYLTSTEAQSFIRSCTMSVPSLGTLTIGVEESGIYRPSRYMMYREVMASLRTLAELNLPHVQVRTLYAQLKAYWADLIDEDELCDRLMQVLSRKSGGELTGQ</sequence>
<dbReference type="InterPro" id="IPR050490">
    <property type="entry name" value="Bact_solute-bd_prot1"/>
</dbReference>
<keyword evidence="3" id="KW-0805">Transcription regulation</keyword>
<keyword evidence="4" id="KW-0238">DNA-binding</keyword>
<dbReference type="InterPro" id="IPR006059">
    <property type="entry name" value="SBP"/>
</dbReference>
<dbReference type="Pfam" id="PF13416">
    <property type="entry name" value="SBP_bac_8"/>
    <property type="match status" value="1"/>
</dbReference>
<dbReference type="GO" id="GO:0003677">
    <property type="term" value="F:DNA binding"/>
    <property type="evidence" value="ECO:0007669"/>
    <property type="project" value="UniProtKB-KW"/>
</dbReference>
<keyword evidence="11" id="KW-1185">Reference proteome</keyword>
<evidence type="ECO:0000313" key="10">
    <source>
        <dbReference type="EMBL" id="TNJ66638.1"/>
    </source>
</evidence>
<dbReference type="Gene3D" id="3.40.190.10">
    <property type="entry name" value="Periplasmic binding protein-like II"/>
    <property type="match status" value="1"/>
</dbReference>
<keyword evidence="6" id="KW-0564">Palmitate</keyword>
<evidence type="ECO:0000256" key="8">
    <source>
        <dbReference type="ARBA" id="ARBA00023288"/>
    </source>
</evidence>